<feature type="region of interest" description="Disordered" evidence="6">
    <location>
        <begin position="68"/>
        <end position="178"/>
    </location>
</feature>
<feature type="compositionally biased region" description="Basic and acidic residues" evidence="6">
    <location>
        <begin position="133"/>
        <end position="143"/>
    </location>
</feature>
<evidence type="ECO:0000313" key="10">
    <source>
        <dbReference type="EMBL" id="AHF25905.1"/>
    </source>
</evidence>
<evidence type="ECO:0000256" key="7">
    <source>
        <dbReference type="SAM" id="Phobius"/>
    </source>
</evidence>
<dbReference type="InterPro" id="IPR041033">
    <property type="entry name" value="SpaA_PFL_dom_1"/>
</dbReference>
<dbReference type="InterPro" id="IPR011874">
    <property type="entry name" value="Fibro_Slime"/>
</dbReference>
<evidence type="ECO:0000259" key="8">
    <source>
        <dbReference type="PROSITE" id="PS50847"/>
    </source>
</evidence>
<sequence length="2035" mass="227589">MNSKRNPYRKNGRKRFLVLAVLFVIAIVLTTSYVLNKPVFALDETGGGELPGIELIEEPFENETLFGEEGLPEESGSSEPESAEAMTEATEAETTEPIEPKSEEETEELTEAEPEEETEDPTEVASGEETEERTEAETEKEPGPEEYTESVSEEETVPDDVFTEETAGDAKGRSSAKSVAIESISATADGNTYEVTVTCGQDAGIPAGARLLVVELTEEDPDYDSYLEQTAELINGDASSLSYIKLLDISIVDENGEPILPEAPVDVSIRLLDNEEVSDTTQIVHFGEETEILESSVEGDTVSFETTSFSAYAIVEGPEPSEESGWQRIMSLSELDESTEIVIGHTNGFYFTSGITRINNSRTGITKTKPAQSTPAEAAVPYHFELVNEEENQYRVYCIVDEVRKYIVQSGNSLNLTDINSASVFTIEEGDSAGIFRARGTGGYYWNMQGGNNGASFAAYNGSDGTNGAEDPNAQFYFWYHKKAENDPYGLDGATYGLMNWNGGDVGKALMGSALSGTALEAKPLTVMSTSNNQNHLFVPNESDITFWTFHYFDDDMYYLTAEVDGETLYLRIDAEGLSLISEPDEKCQIRVVPGAGIHAGQIFLQAKKQTLTFSGEVEHGFSVNGTAGKEWLNLVELSDLTSDYLMTHSARKVSVSDPSITDQSKVIVYIRYWNDADKRYDYYAISSDGSLYPVTESGDTIEWKGGQLNDLLWTFTEYYWEGTSDPNYYYELYNQFSQKYIAPQVTGNQILSPNTIGINLNGRRDGHYQTTILAWDDNNYSYVGLTVKDGRIVTCPKEEAMDFFFAEMQELNLDDNPSTVETVDHTPYGITMKIIDLSNTQNIQGQMNAFLGSKEGGVGRVLHQGLLSTNLIEDENGNWYPMTTLTERSLGELINVPGQTREVNHLFLSGTYEETGYFAYDSTQNFATLIDPETGEISDNFTVYKELGTHDDSNKPTLKHGQFFPFNELRPGEFAVVNGQNLYTFDDEEYEKLLDDSDPRKYEQMYTVDHTDRPIDYYFAVDLEASFTQTANGLDAWGHDIIFEFTGDDDFWLYVDGELVIDLGGIHSSVPGSVNFSTGDVYINGEHLYLREIFENNYRTRNADASDADVAAFLAQYFDEGETIFRDYTTHTIRIFYMERGASASNLRMRFNLAAVKQGTVALSKELDGIDDPELVMAEFAYQIWYKKGESDEEYRLTNAIPGSSTQNEDFVLYKDSVKPVDYKKTVTIGGRTYQDVFFLKPGENAEISFPEEMTSYRIVECGVNTEVYSEVKVNEEVVPKTSDEQFQDFGIAYDTTEERNDVRYVNTIDPNAVRTLSIQKELYDETGDRPIHYDEDQTEFNFRLSMAPEFETLDLTNMQPYFVKDPQGNYCKWDADSQHFVSLGKTEYSQLSPEEKTQACFHTSIYGAISKIPVDYTVEVRNVLAGTQFKVEERPGDVPDGYSFNKYIYQGEEYHDARAGVEDVVHSDPDVPDPAVVVRNLKGWGLRVNKTWADDGYMSSREAAYFAVYIHDKNDETAPLQYVDDTLRRLTFTANPQTLYWYFEHLLEGTEFDQYEIREVAITDEEYTPVIGANGYVTNDDELSFAWIDEGGEVTIDGTLIGETGSSPYTYTVHYDTGSITEDSNVRVDAVKNDREGIILKKTKWDGETTLAGAKFKLVDNEERQIGTFTSDEDGLITIAFLREDIPYTLTETSAPTGWFGLQGALTLTVNNRVITVSADSSLQPYYVVDNNAQTHQLTIKNRPYLFKAVKIDAYTDQVIPDMVFSLYHQVKVDNVIQFKPMEGYDNLITDEFGVIPQVDNTLPAGTYELHETQSLPGYQTLVVPYPQFVISETGMITLLTNRNGEVLSDPTPVEDDPDGSLSFVLTIPNQRVLTSMELKKVDGGLNPLKGSKFELKQYVTSWDDGIDYEELDLTEESEITIENLPAGWYRLTETTVPKGYVPPSAPVYFRITFDSEGIAHLTLTDEEGTDKGSTYNNASVDGSTITIINIAGAVLPHAGGSGTFLFTLGGSALILLAAMLFAIYRYKKNKAV</sequence>
<reference evidence="10" key="1">
    <citation type="journal article" date="2013" name="PLoS ONE">
        <title>Metagenomic insights into the carbohydrate-active enzymes carried by the microorganisms adhering to solid digesta in the rumen of cows.</title>
        <authorList>
            <person name="Wang L."/>
            <person name="Hatem A."/>
            <person name="Catalyurek U.V."/>
            <person name="Morrison M."/>
            <person name="Yu Z."/>
        </authorList>
    </citation>
    <scope>NUCLEOTIDE SEQUENCE</scope>
</reference>
<feature type="compositionally biased region" description="Low complexity" evidence="6">
    <location>
        <begin position="68"/>
        <end position="89"/>
    </location>
</feature>
<dbReference type="PROSITE" id="PS50847">
    <property type="entry name" value="GRAM_POS_ANCHORING"/>
    <property type="match status" value="1"/>
</dbReference>
<feature type="transmembrane region" description="Helical" evidence="7">
    <location>
        <begin position="2007"/>
        <end position="2027"/>
    </location>
</feature>
<feature type="domain" description="Gram-positive cocci surface proteins LPxTG" evidence="8">
    <location>
        <begin position="1998"/>
        <end position="2035"/>
    </location>
</feature>
<protein>
    <submittedName>
        <fullName evidence="10">Fibro-slime domain-containing protein</fullName>
    </submittedName>
</protein>
<keyword evidence="7" id="KW-1133">Transmembrane helix</keyword>
<evidence type="ECO:0000256" key="6">
    <source>
        <dbReference type="SAM" id="MobiDB-lite"/>
    </source>
</evidence>
<dbReference type="PROSITE" id="PS51820">
    <property type="entry name" value="PA14"/>
    <property type="match status" value="1"/>
</dbReference>
<dbReference type="Pfam" id="PF17802">
    <property type="entry name" value="SpaA"/>
    <property type="match status" value="3"/>
</dbReference>
<name>W0FS80_9BACT</name>
<dbReference type="NCBIfam" id="TIGR02148">
    <property type="entry name" value="Fibro_Slime"/>
    <property type="match status" value="1"/>
</dbReference>
<accession>W0FS80</accession>
<evidence type="ECO:0000259" key="9">
    <source>
        <dbReference type="PROSITE" id="PS51820"/>
    </source>
</evidence>
<dbReference type="InterPro" id="IPR037524">
    <property type="entry name" value="PA14/GLEYA"/>
</dbReference>
<keyword evidence="4" id="KW-0732">Signal</keyword>
<feature type="domain" description="PA14" evidence="9">
    <location>
        <begin position="976"/>
        <end position="1166"/>
    </location>
</feature>
<dbReference type="PANTHER" id="PTHR36108:SF13">
    <property type="entry name" value="COLOSSIN-B-RELATED"/>
    <property type="match status" value="1"/>
</dbReference>
<feature type="transmembrane region" description="Helical" evidence="7">
    <location>
        <begin position="16"/>
        <end position="35"/>
    </location>
</feature>
<keyword evidence="7" id="KW-0472">Membrane</keyword>
<keyword evidence="5" id="KW-0572">Peptidoglycan-anchor</keyword>
<proteinExistence type="inferred from homology"/>
<comment type="similarity">
    <text evidence="1">Belongs to the serine-aspartate repeat-containing protein (SDr) family.</text>
</comment>
<organism evidence="10">
    <name type="scientific">uncultured bacterium Contigcl_1539</name>
    <dbReference type="NCBI Taxonomy" id="1393650"/>
    <lineage>
        <taxon>Bacteria</taxon>
        <taxon>environmental samples</taxon>
    </lineage>
</organism>
<evidence type="ECO:0000256" key="5">
    <source>
        <dbReference type="ARBA" id="ARBA00023088"/>
    </source>
</evidence>
<feature type="compositionally biased region" description="Acidic residues" evidence="6">
    <location>
        <begin position="144"/>
        <end position="167"/>
    </location>
</feature>
<dbReference type="EMBL" id="KC246858">
    <property type="protein sequence ID" value="AHF25905.1"/>
    <property type="molecule type" value="Genomic_DNA"/>
</dbReference>
<evidence type="ECO:0000256" key="4">
    <source>
        <dbReference type="ARBA" id="ARBA00022729"/>
    </source>
</evidence>
<dbReference type="InterPro" id="IPR019931">
    <property type="entry name" value="LPXTG_anchor"/>
</dbReference>
<dbReference type="PANTHER" id="PTHR36108">
    <property type="entry name" value="COLOSSIN-B-RELATED"/>
    <property type="match status" value="1"/>
</dbReference>
<evidence type="ECO:0000256" key="2">
    <source>
        <dbReference type="ARBA" id="ARBA00022512"/>
    </source>
</evidence>
<keyword evidence="2" id="KW-0134">Cell wall</keyword>
<keyword evidence="7" id="KW-0812">Transmembrane</keyword>
<keyword evidence="3" id="KW-0964">Secreted</keyword>
<feature type="compositionally biased region" description="Acidic residues" evidence="6">
    <location>
        <begin position="104"/>
        <end position="132"/>
    </location>
</feature>
<evidence type="ECO:0000256" key="1">
    <source>
        <dbReference type="ARBA" id="ARBA00007257"/>
    </source>
</evidence>
<evidence type="ECO:0000256" key="3">
    <source>
        <dbReference type="ARBA" id="ARBA00022525"/>
    </source>
</evidence>
<dbReference type="InterPro" id="IPR013783">
    <property type="entry name" value="Ig-like_fold"/>
</dbReference>
<dbReference type="Gene3D" id="2.60.40.10">
    <property type="entry name" value="Immunoglobulins"/>
    <property type="match status" value="3"/>
</dbReference>